<feature type="region of interest" description="Disordered" evidence="7">
    <location>
        <begin position="804"/>
        <end position="829"/>
    </location>
</feature>
<proteinExistence type="predicted"/>
<keyword evidence="5" id="KW-0539">Nucleus</keyword>
<feature type="domain" description="C2H2-type" evidence="8">
    <location>
        <begin position="928"/>
        <end position="954"/>
    </location>
</feature>
<dbReference type="PROSITE" id="PS00028">
    <property type="entry name" value="ZINC_FINGER_C2H2_1"/>
    <property type="match status" value="2"/>
</dbReference>
<evidence type="ECO:0000256" key="2">
    <source>
        <dbReference type="ARBA" id="ARBA00022737"/>
    </source>
</evidence>
<feature type="domain" description="SCAN box" evidence="9">
    <location>
        <begin position="664"/>
        <end position="731"/>
    </location>
</feature>
<keyword evidence="2" id="KW-0677">Repeat</keyword>
<dbReference type="PANTHER" id="PTHR23226:SF379">
    <property type="entry name" value="C2H2-TYPE DOMAIN-CONTAINING PROTEIN"/>
    <property type="match status" value="1"/>
</dbReference>
<feature type="compositionally biased region" description="Basic and acidic residues" evidence="7">
    <location>
        <begin position="804"/>
        <end position="814"/>
    </location>
</feature>
<dbReference type="Pfam" id="PF00096">
    <property type="entry name" value="zf-C2H2"/>
    <property type="match status" value="2"/>
</dbReference>
<dbReference type="Pfam" id="PF02023">
    <property type="entry name" value="SCAN"/>
    <property type="match status" value="1"/>
</dbReference>
<dbReference type="SUPFAM" id="SSF47353">
    <property type="entry name" value="Retrovirus capsid dimerization domain-like"/>
    <property type="match status" value="1"/>
</dbReference>
<feature type="region of interest" description="Disordered" evidence="7">
    <location>
        <begin position="339"/>
        <end position="361"/>
    </location>
</feature>
<evidence type="ECO:0000259" key="9">
    <source>
        <dbReference type="PROSITE" id="PS50804"/>
    </source>
</evidence>
<dbReference type="InterPro" id="IPR038269">
    <property type="entry name" value="SCAN_sf"/>
</dbReference>
<evidence type="ECO:0000259" key="8">
    <source>
        <dbReference type="PROSITE" id="PS50157"/>
    </source>
</evidence>
<dbReference type="EMBL" id="JAIPUX010000439">
    <property type="protein sequence ID" value="KAH0630372.1"/>
    <property type="molecule type" value="Genomic_DNA"/>
</dbReference>
<dbReference type="SMART" id="SM00355">
    <property type="entry name" value="ZnF_C2H2"/>
    <property type="match status" value="2"/>
</dbReference>
<dbReference type="SMART" id="SM00431">
    <property type="entry name" value="SCAN"/>
    <property type="match status" value="1"/>
</dbReference>
<accession>A0ABQ7TKR7</accession>
<feature type="compositionally biased region" description="Basic and acidic residues" evidence="7">
    <location>
        <begin position="339"/>
        <end position="350"/>
    </location>
</feature>
<dbReference type="InterPro" id="IPR003309">
    <property type="entry name" value="SCAN_dom"/>
</dbReference>
<evidence type="ECO:0000256" key="1">
    <source>
        <dbReference type="ARBA" id="ARBA00022723"/>
    </source>
</evidence>
<dbReference type="Gene3D" id="1.10.4020.10">
    <property type="entry name" value="DNA breaking-rejoining enzymes"/>
    <property type="match status" value="1"/>
</dbReference>
<dbReference type="PROSITE" id="PS50157">
    <property type="entry name" value="ZINC_FINGER_C2H2_2"/>
    <property type="match status" value="2"/>
</dbReference>
<reference evidence="10 11" key="1">
    <citation type="journal article" date="2022" name="Gigascience">
        <title>A chromosome-level genome assembly and annotation of the desert horned lizard, Phrynosoma platyrhinos, provides insight into chromosomal rearrangements among reptiles.</title>
        <authorList>
            <person name="Koochekian N."/>
            <person name="Ascanio A."/>
            <person name="Farleigh K."/>
            <person name="Card D.C."/>
            <person name="Schield D.R."/>
            <person name="Castoe T.A."/>
            <person name="Jezkova T."/>
        </authorList>
    </citation>
    <scope>NUCLEOTIDE SEQUENCE [LARGE SCALE GENOMIC DNA]</scope>
    <source>
        <strain evidence="10">NK-2021</strain>
    </source>
</reference>
<keyword evidence="3 6" id="KW-0863">Zinc-finger</keyword>
<evidence type="ECO:0000256" key="5">
    <source>
        <dbReference type="ARBA" id="ARBA00023242"/>
    </source>
</evidence>
<dbReference type="InterPro" id="IPR007588">
    <property type="entry name" value="Znf_FLYWCH"/>
</dbReference>
<name>A0ABQ7TKR7_PHRPL</name>
<sequence>MSLQYVKNQKGRDQLLYKGYLHRKERASAGKVLWKCADHQKHPCMGRVHTRDGQVVKYFPHRHPPDEATGKTKRKACGPKEMVASQESTRAAAVMPNREASLGVMAKKKPCIQNNPKQTIQRLRACVNALRQSTSSLRTPTPAKTAAEDPSLAPPQASPGCTESPREGAMEESCKAKPVPREEASTYHSSLSWAHQEAGRMSFRTTGGGPDSKSEEADSWQETAEPLVENSEKHRAFSPSPEQDLIRENCLEKQQKNSSGKEVQFVNFREALRKLVRGTVHPDTELRQESCFLYTDCEKQSESTTVLDGRKGPIEEDSELLKLPGVLHELSEQKNIHSLEQNSVKEDQNSMERQNSNHLERGEEESVLLKKWLWDPFLKDVRPGEETLCIVIDDAEQNKPLNLVSNEKIHNGGQANCVVLPEESLEMSEEEISQNPEQDLLPDPVHISSKLSPTELHGIAGLTSENQKENSVKRHRASSSGSEEHQEKPIFFGNTSEELAKEMFHPVGQLDTEIQQTCIDYGDQEETSEHVDSQKTSCGEDLNTCLKCEKLLPQNLEELNCSESRENSNGLSSSTKRKKIGGKEKYFNKRSTCRTLAVDYGGYHSVYPVWQLKIVRKDFLWDDDGSVGTHVEPNRKSHLSPPSTRLESRWQRYCLNTIPAGETPLETLSRLNNVVYGWLRPEERTKEQIIDKIVLEKFMALLPVDMQSWVKARRPGNSKEAAELVDALLQQQESKDSIKHGSMCPVSTCALSNPDIIIVEIKEGEDFCQEDPTKEGNGIVSQYTKQDDNYKNWPCWPQGRIWQEEHPRKKEETSGRSLKKKHHSKIYPKTEQEMYPPPASLVETAKPRASETSFYKQHECERCLGLSCNITGCTEIFTELKPNCSAFLTHGASTKQKKSYPCKDCGKNLSSKSAIINHQMIHTDKKPHDCYECGKRFRYRSALAVHQKIHTGEK</sequence>
<dbReference type="Pfam" id="PF04500">
    <property type="entry name" value="FLYWCH"/>
    <property type="match status" value="1"/>
</dbReference>
<feature type="region of interest" description="Disordered" evidence="7">
    <location>
        <begin position="132"/>
        <end position="242"/>
    </location>
</feature>
<evidence type="ECO:0000256" key="3">
    <source>
        <dbReference type="ARBA" id="ARBA00022771"/>
    </source>
</evidence>
<dbReference type="InterPro" id="IPR036236">
    <property type="entry name" value="Znf_C2H2_sf"/>
</dbReference>
<dbReference type="PANTHER" id="PTHR23226">
    <property type="entry name" value="ZINC FINGER AND SCAN DOMAIN-CONTAINING"/>
    <property type="match status" value="1"/>
</dbReference>
<keyword evidence="11" id="KW-1185">Reference proteome</keyword>
<evidence type="ECO:0000313" key="11">
    <source>
        <dbReference type="Proteomes" id="UP000826234"/>
    </source>
</evidence>
<evidence type="ECO:0000256" key="4">
    <source>
        <dbReference type="ARBA" id="ARBA00022833"/>
    </source>
</evidence>
<feature type="compositionally biased region" description="Basic residues" evidence="7">
    <location>
        <begin position="817"/>
        <end position="826"/>
    </location>
</feature>
<evidence type="ECO:0000256" key="7">
    <source>
        <dbReference type="SAM" id="MobiDB-lite"/>
    </source>
</evidence>
<dbReference type="Proteomes" id="UP000826234">
    <property type="component" value="Unassembled WGS sequence"/>
</dbReference>
<keyword evidence="1" id="KW-0479">Metal-binding</keyword>
<protein>
    <submittedName>
        <fullName evidence="10">Uncharacterized protein</fullName>
    </submittedName>
</protein>
<dbReference type="Gene3D" id="2.20.25.240">
    <property type="match status" value="1"/>
</dbReference>
<feature type="non-terminal residue" evidence="10">
    <location>
        <position position="954"/>
    </location>
</feature>
<evidence type="ECO:0000313" key="10">
    <source>
        <dbReference type="EMBL" id="KAH0630372.1"/>
    </source>
</evidence>
<comment type="caution">
    <text evidence="10">The sequence shown here is derived from an EMBL/GenBank/DDBJ whole genome shotgun (WGS) entry which is preliminary data.</text>
</comment>
<gene>
    <name evidence="10" type="ORF">JD844_013336</name>
</gene>
<dbReference type="Gene3D" id="3.30.160.60">
    <property type="entry name" value="Classic Zinc Finger"/>
    <property type="match status" value="2"/>
</dbReference>
<dbReference type="SUPFAM" id="SSF57667">
    <property type="entry name" value="beta-beta-alpha zinc fingers"/>
    <property type="match status" value="1"/>
</dbReference>
<organism evidence="10 11">
    <name type="scientific">Phrynosoma platyrhinos</name>
    <name type="common">Desert horned lizard</name>
    <dbReference type="NCBI Taxonomy" id="52577"/>
    <lineage>
        <taxon>Eukaryota</taxon>
        <taxon>Metazoa</taxon>
        <taxon>Chordata</taxon>
        <taxon>Craniata</taxon>
        <taxon>Vertebrata</taxon>
        <taxon>Euteleostomi</taxon>
        <taxon>Lepidosauria</taxon>
        <taxon>Squamata</taxon>
        <taxon>Bifurcata</taxon>
        <taxon>Unidentata</taxon>
        <taxon>Episquamata</taxon>
        <taxon>Toxicofera</taxon>
        <taxon>Iguania</taxon>
        <taxon>Phrynosomatidae</taxon>
        <taxon>Phrynosomatinae</taxon>
        <taxon>Phrynosoma</taxon>
    </lineage>
</organism>
<feature type="region of interest" description="Disordered" evidence="7">
    <location>
        <begin position="427"/>
        <end position="490"/>
    </location>
</feature>
<feature type="domain" description="C2H2-type" evidence="8">
    <location>
        <begin position="900"/>
        <end position="927"/>
    </location>
</feature>
<keyword evidence="4" id="KW-0862">Zinc</keyword>
<evidence type="ECO:0000256" key="6">
    <source>
        <dbReference type="PROSITE-ProRule" id="PRU00042"/>
    </source>
</evidence>
<dbReference type="InterPro" id="IPR013087">
    <property type="entry name" value="Znf_C2H2_type"/>
</dbReference>
<dbReference type="PROSITE" id="PS50804">
    <property type="entry name" value="SCAN_BOX"/>
    <property type="match status" value="1"/>
</dbReference>
<feature type="compositionally biased region" description="Basic and acidic residues" evidence="7">
    <location>
        <begin position="164"/>
        <end position="185"/>
    </location>
</feature>